<accession>A0A7W9BFW7</accession>
<dbReference type="GO" id="GO:0015035">
    <property type="term" value="F:protein-disulfide reductase activity"/>
    <property type="evidence" value="ECO:0007669"/>
    <property type="project" value="InterPro"/>
</dbReference>
<evidence type="ECO:0000313" key="1">
    <source>
        <dbReference type="EMBL" id="MBB5716485.1"/>
    </source>
</evidence>
<name>A0A7W9BFW7_9SPHN</name>
<keyword evidence="2" id="KW-1185">Reference proteome</keyword>
<comment type="caution">
    <text evidence="1">The sequence shown here is derived from an EMBL/GenBank/DDBJ whole genome shotgun (WGS) entry which is preliminary data.</text>
</comment>
<organism evidence="1 2">
    <name type="scientific">Sphingomonas aerophila</name>
    <dbReference type="NCBI Taxonomy" id="1344948"/>
    <lineage>
        <taxon>Bacteria</taxon>
        <taxon>Pseudomonadati</taxon>
        <taxon>Pseudomonadota</taxon>
        <taxon>Alphaproteobacteria</taxon>
        <taxon>Sphingomonadales</taxon>
        <taxon>Sphingomonadaceae</taxon>
        <taxon>Sphingomonas</taxon>
    </lineage>
</organism>
<dbReference type="AlphaFoldDB" id="A0A7W9BFW7"/>
<reference evidence="1 2" key="1">
    <citation type="submission" date="2020-08" db="EMBL/GenBank/DDBJ databases">
        <title>Genomic Encyclopedia of Type Strains, Phase IV (KMG-IV): sequencing the most valuable type-strain genomes for metagenomic binning, comparative biology and taxonomic classification.</title>
        <authorList>
            <person name="Goeker M."/>
        </authorList>
    </citation>
    <scope>NUCLEOTIDE SEQUENCE [LARGE SCALE GENOMIC DNA]</scope>
    <source>
        <strain evidence="1 2">DSM 100044</strain>
    </source>
</reference>
<evidence type="ECO:0000313" key="2">
    <source>
        <dbReference type="Proteomes" id="UP000546200"/>
    </source>
</evidence>
<dbReference type="Proteomes" id="UP000546200">
    <property type="component" value="Unassembled WGS sequence"/>
</dbReference>
<gene>
    <name evidence="1" type="ORF">FHS94_003351</name>
</gene>
<dbReference type="InterPro" id="IPR007263">
    <property type="entry name" value="DCC1-like"/>
</dbReference>
<dbReference type="InterPro" id="IPR052927">
    <property type="entry name" value="DCC_oxidoreductase"/>
</dbReference>
<proteinExistence type="predicted"/>
<dbReference type="PANTHER" id="PTHR33639">
    <property type="entry name" value="THIOL-DISULFIDE OXIDOREDUCTASE DCC"/>
    <property type="match status" value="1"/>
</dbReference>
<dbReference type="EMBL" id="JACIJK010000011">
    <property type="protein sequence ID" value="MBB5716485.1"/>
    <property type="molecule type" value="Genomic_DNA"/>
</dbReference>
<protein>
    <submittedName>
        <fullName evidence="1">Putative DCC family thiol-disulfide oxidoreductase YuxK</fullName>
    </submittedName>
</protein>
<dbReference type="RefSeq" id="WP_184059813.1">
    <property type="nucleotide sequence ID" value="NZ_JACIJK010000011.1"/>
</dbReference>
<sequence>MSDDRPIILFDALCVLCSANAQFVLRHDRRRRFRLASIQGEAGRALALQHNVDPDDPDTIIIVEPGCIQRDSDAVLAIYDGLGGPWRTLAAAARLVPRALRDSVYRWVARNRYRLFGRRKTCWLPRPEDRDRLL</sequence>
<dbReference type="PANTHER" id="PTHR33639:SF2">
    <property type="entry name" value="DUF393 DOMAIN-CONTAINING PROTEIN"/>
    <property type="match status" value="1"/>
</dbReference>
<dbReference type="Pfam" id="PF04134">
    <property type="entry name" value="DCC1-like"/>
    <property type="match status" value="1"/>
</dbReference>